<dbReference type="PANTHER" id="PTHR38733">
    <property type="entry name" value="PROTEIN MCRC"/>
    <property type="match status" value="1"/>
</dbReference>
<proteinExistence type="predicted"/>
<comment type="caution">
    <text evidence="1">The sequence shown here is derived from an EMBL/GenBank/DDBJ whole genome shotgun (WGS) entry which is preliminary data.</text>
</comment>
<organism evidence="1 2">
    <name type="scientific">Candidatus Fimimorpha faecalis</name>
    <dbReference type="NCBI Taxonomy" id="2840824"/>
    <lineage>
        <taxon>Bacteria</taxon>
        <taxon>Bacillati</taxon>
        <taxon>Bacillota</taxon>
        <taxon>Clostridia</taxon>
        <taxon>Eubacteriales</taxon>
        <taxon>Candidatus Fimimorpha</taxon>
    </lineage>
</organism>
<dbReference type="Pfam" id="PF10117">
    <property type="entry name" value="McrBC"/>
    <property type="match status" value="1"/>
</dbReference>
<dbReference type="EMBL" id="DVHN01000023">
    <property type="protein sequence ID" value="HIR87730.1"/>
    <property type="molecule type" value="Genomic_DNA"/>
</dbReference>
<reference evidence="1" key="2">
    <citation type="journal article" date="2021" name="PeerJ">
        <title>Extensive microbial diversity within the chicken gut microbiome revealed by metagenomics and culture.</title>
        <authorList>
            <person name="Gilroy R."/>
            <person name="Ravi A."/>
            <person name="Getino M."/>
            <person name="Pursley I."/>
            <person name="Horton D.L."/>
            <person name="Alikhan N.F."/>
            <person name="Baker D."/>
            <person name="Gharbi K."/>
            <person name="Hall N."/>
            <person name="Watson M."/>
            <person name="Adriaenssens E.M."/>
            <person name="Foster-Nyarko E."/>
            <person name="Jarju S."/>
            <person name="Secka A."/>
            <person name="Antonio M."/>
            <person name="Oren A."/>
            <person name="Chaudhuri R.R."/>
            <person name="La Ragione R."/>
            <person name="Hildebrand F."/>
            <person name="Pallen M.J."/>
        </authorList>
    </citation>
    <scope>NUCLEOTIDE SEQUENCE</scope>
    <source>
        <strain evidence="1">ChiW13-3771</strain>
    </source>
</reference>
<protein>
    <recommendedName>
        <fullName evidence="3">Restriction endonuclease</fullName>
    </recommendedName>
</protein>
<evidence type="ECO:0000313" key="1">
    <source>
        <dbReference type="EMBL" id="HIR87730.1"/>
    </source>
</evidence>
<dbReference type="InterPro" id="IPR019292">
    <property type="entry name" value="McrC"/>
</dbReference>
<dbReference type="Proteomes" id="UP000824201">
    <property type="component" value="Unassembled WGS sequence"/>
</dbReference>
<reference evidence="1" key="1">
    <citation type="submission" date="2020-10" db="EMBL/GenBank/DDBJ databases">
        <authorList>
            <person name="Gilroy R."/>
        </authorList>
    </citation>
    <scope>NUCLEOTIDE SEQUENCE</scope>
    <source>
        <strain evidence="1">ChiW13-3771</strain>
    </source>
</reference>
<evidence type="ECO:0000313" key="2">
    <source>
        <dbReference type="Proteomes" id="UP000824201"/>
    </source>
</evidence>
<accession>A0A9D1ECQ2</accession>
<sequence>MNVLEYEVIKWEELPEAWKKENALLELEQLLQKSWTERTIFYWDEETERNQKFIDFNRADGIKIQNYVGSLLFKGEQLNIFPKLFQKESPKERTKLEASILMKNISFWLGYCDRMNIPFFSVRDSFFGKPNFLELLIAFYAKYTKGLVERQPYIQYEKKEEKGGFIRGKLLTEEYLLKQYPTGRWEQIPYKYSEFTLDNPLNRMIKRTCQLLMVRTKEEESKKNLRAIIGKLAAVQLSADSKREWERIIIPIHQKPYQTVLTMSKFFLNSLGNTVESGKNESYCFLFPTELLFEHFVSGFLNSFLPANVSIKTQTTDQYLADLWINGQNIGKAFGLREDIVIQTERNTIILDTKYKEIQPLNTPDQKRFGISEQDIRQIAIYAAKRKAKYVFLIYPLYWKEPSTSTEITYQIQLQTEEPIQLEILKIPFLIEKNEEETEQELKKQFQKIYQNYLKK</sequence>
<dbReference type="PANTHER" id="PTHR38733:SF1">
    <property type="entry name" value="TYPE IV METHYL-DIRECTED RESTRICTION ENZYME ECOKMCRBC"/>
    <property type="match status" value="1"/>
</dbReference>
<evidence type="ECO:0008006" key="3">
    <source>
        <dbReference type="Google" id="ProtNLM"/>
    </source>
</evidence>
<dbReference type="AlphaFoldDB" id="A0A9D1ECQ2"/>
<gene>
    <name evidence="1" type="ORF">IAC96_02145</name>
</gene>
<name>A0A9D1ECQ2_9FIRM</name>